<dbReference type="RefSeq" id="WP_282212807.1">
    <property type="nucleotide sequence ID" value="NZ_CP118247.1"/>
</dbReference>
<dbReference type="EMBL" id="CP118247">
    <property type="protein sequence ID" value="WDR07294.1"/>
    <property type="molecule type" value="Genomic_DNA"/>
</dbReference>
<gene>
    <name evidence="1" type="ORF">PSQ90_07710</name>
</gene>
<evidence type="ECO:0000313" key="1">
    <source>
        <dbReference type="EMBL" id="WDR07294.1"/>
    </source>
</evidence>
<sequence length="123" mass="14272">MAQQTRLERQLCETLGKYLSKPKARSDVPEAGRLAWKWFTDLCRTRTMHSNGPNPISYAEINAYARLYRWPLEPRHIDLILALDRVWLDHANEEQRAAMASDNPSRSKKTDPELTLEAFDAVF</sequence>
<dbReference type="Proteomes" id="UP001222118">
    <property type="component" value="Chromosome"/>
</dbReference>
<reference evidence="1 2" key="1">
    <citation type="submission" date="2023-02" db="EMBL/GenBank/DDBJ databases">
        <title>Devosia chondri sp. nov., isolated from the phycosphere of marine algae.</title>
        <authorList>
            <person name="Kim J.M."/>
            <person name="Lee J.K."/>
            <person name="Choi B.J."/>
            <person name="Bayburt H."/>
            <person name="Jeon C.O."/>
        </authorList>
    </citation>
    <scope>NUCLEOTIDE SEQUENCE [LARGE SCALE GENOMIC DNA]</scope>
    <source>
        <strain evidence="1 2">G2-5</strain>
    </source>
</reference>
<proteinExistence type="predicted"/>
<organism evidence="1 2">
    <name type="scientific">Devosia rhodophyticola</name>
    <dbReference type="NCBI Taxonomy" id="3026423"/>
    <lineage>
        <taxon>Bacteria</taxon>
        <taxon>Pseudomonadati</taxon>
        <taxon>Pseudomonadota</taxon>
        <taxon>Alphaproteobacteria</taxon>
        <taxon>Hyphomicrobiales</taxon>
        <taxon>Devosiaceae</taxon>
        <taxon>Devosia</taxon>
    </lineage>
</organism>
<dbReference type="Pfam" id="PF23812">
    <property type="entry name" value="Phage_TAC_18"/>
    <property type="match status" value="1"/>
</dbReference>
<dbReference type="InterPro" id="IPR056919">
    <property type="entry name" value="Phage_TAC_18"/>
</dbReference>
<protein>
    <submittedName>
        <fullName evidence="1">Uncharacterized protein</fullName>
    </submittedName>
</protein>
<name>A0ABY7Z1G2_9HYPH</name>
<accession>A0ABY7Z1G2</accession>
<evidence type="ECO:0000313" key="2">
    <source>
        <dbReference type="Proteomes" id="UP001222118"/>
    </source>
</evidence>
<keyword evidence="2" id="KW-1185">Reference proteome</keyword>